<feature type="compositionally biased region" description="Low complexity" evidence="1">
    <location>
        <begin position="49"/>
        <end position="71"/>
    </location>
</feature>
<organism evidence="3 4">
    <name type="scientific">Aureimonas glaciei</name>
    <dbReference type="NCBI Taxonomy" id="1776957"/>
    <lineage>
        <taxon>Bacteria</taxon>
        <taxon>Pseudomonadati</taxon>
        <taxon>Pseudomonadota</taxon>
        <taxon>Alphaproteobacteria</taxon>
        <taxon>Hyphomicrobiales</taxon>
        <taxon>Aurantimonadaceae</taxon>
        <taxon>Aureimonas</taxon>
    </lineage>
</organism>
<evidence type="ECO:0000256" key="2">
    <source>
        <dbReference type="SAM" id="SignalP"/>
    </source>
</evidence>
<feature type="region of interest" description="Disordered" evidence="1">
    <location>
        <begin position="24"/>
        <end position="75"/>
    </location>
</feature>
<proteinExistence type="predicted"/>
<reference evidence="3" key="2">
    <citation type="submission" date="2020-09" db="EMBL/GenBank/DDBJ databases">
        <authorList>
            <person name="Sun Q."/>
            <person name="Zhou Y."/>
        </authorList>
    </citation>
    <scope>NUCLEOTIDE SEQUENCE</scope>
    <source>
        <strain evidence="3">CGMCC 1.15493</strain>
    </source>
</reference>
<sequence>MRSTALKITLLGALLSGCATGMPAGLSLTSTGTAQTSLPPPPAPPAPEPILAAASRESAPRPTRTTPARRLPITERVKSLECTPARLENGKRYKAVCR</sequence>
<evidence type="ECO:0000256" key="1">
    <source>
        <dbReference type="SAM" id="MobiDB-lite"/>
    </source>
</evidence>
<accession>A0A916XYH1</accession>
<feature type="compositionally biased region" description="Polar residues" evidence="1">
    <location>
        <begin position="27"/>
        <end position="37"/>
    </location>
</feature>
<feature type="compositionally biased region" description="Pro residues" evidence="1">
    <location>
        <begin position="38"/>
        <end position="48"/>
    </location>
</feature>
<name>A0A916XYH1_9HYPH</name>
<feature type="signal peptide" evidence="2">
    <location>
        <begin position="1"/>
        <end position="21"/>
    </location>
</feature>
<dbReference type="Proteomes" id="UP000613160">
    <property type="component" value="Unassembled WGS sequence"/>
</dbReference>
<keyword evidence="4" id="KW-1185">Reference proteome</keyword>
<protein>
    <recommendedName>
        <fullName evidence="5">Lipoprotein</fullName>
    </recommendedName>
</protein>
<dbReference type="AlphaFoldDB" id="A0A916XYH1"/>
<comment type="caution">
    <text evidence="3">The sequence shown here is derived from an EMBL/GenBank/DDBJ whole genome shotgun (WGS) entry which is preliminary data.</text>
</comment>
<evidence type="ECO:0000313" key="3">
    <source>
        <dbReference type="EMBL" id="GGD22366.1"/>
    </source>
</evidence>
<dbReference type="EMBL" id="BMJJ01000006">
    <property type="protein sequence ID" value="GGD22366.1"/>
    <property type="molecule type" value="Genomic_DNA"/>
</dbReference>
<evidence type="ECO:0000313" key="4">
    <source>
        <dbReference type="Proteomes" id="UP000613160"/>
    </source>
</evidence>
<feature type="chain" id="PRO_5037892951" description="Lipoprotein" evidence="2">
    <location>
        <begin position="22"/>
        <end position="98"/>
    </location>
</feature>
<reference evidence="3" key="1">
    <citation type="journal article" date="2014" name="Int. J. Syst. Evol. Microbiol.">
        <title>Complete genome sequence of Corynebacterium casei LMG S-19264T (=DSM 44701T), isolated from a smear-ripened cheese.</title>
        <authorList>
            <consortium name="US DOE Joint Genome Institute (JGI-PGF)"/>
            <person name="Walter F."/>
            <person name="Albersmeier A."/>
            <person name="Kalinowski J."/>
            <person name="Ruckert C."/>
        </authorList>
    </citation>
    <scope>NUCLEOTIDE SEQUENCE</scope>
    <source>
        <strain evidence="3">CGMCC 1.15493</strain>
    </source>
</reference>
<keyword evidence="2" id="KW-0732">Signal</keyword>
<dbReference type="PROSITE" id="PS51257">
    <property type="entry name" value="PROKAR_LIPOPROTEIN"/>
    <property type="match status" value="1"/>
</dbReference>
<gene>
    <name evidence="3" type="ORF">GCM10011335_26560</name>
</gene>
<evidence type="ECO:0008006" key="5">
    <source>
        <dbReference type="Google" id="ProtNLM"/>
    </source>
</evidence>